<dbReference type="GO" id="GO:0006508">
    <property type="term" value="P:proteolysis"/>
    <property type="evidence" value="ECO:0007669"/>
    <property type="project" value="UniProtKB-KW"/>
</dbReference>
<dbReference type="InterPro" id="IPR004447">
    <property type="entry name" value="Peptidase_S41A"/>
</dbReference>
<dbReference type="SUPFAM" id="SSF52096">
    <property type="entry name" value="ClpP/crotonase"/>
    <property type="match status" value="1"/>
</dbReference>
<evidence type="ECO:0000256" key="4">
    <source>
        <dbReference type="ARBA" id="ARBA00022825"/>
    </source>
</evidence>
<dbReference type="InterPro" id="IPR029045">
    <property type="entry name" value="ClpP/crotonase-like_dom_sf"/>
</dbReference>
<protein>
    <submittedName>
        <fullName evidence="8">S41 family peptidase</fullName>
    </submittedName>
</protein>
<name>A0A538SZ67_UNCEI</name>
<dbReference type="PROSITE" id="PS50106">
    <property type="entry name" value="PDZ"/>
    <property type="match status" value="1"/>
</dbReference>
<organism evidence="8 9">
    <name type="scientific">Eiseniibacteriota bacterium</name>
    <dbReference type="NCBI Taxonomy" id="2212470"/>
    <lineage>
        <taxon>Bacteria</taxon>
        <taxon>Candidatus Eiseniibacteriota</taxon>
    </lineage>
</organism>
<gene>
    <name evidence="8" type="ORF">E6K72_04615</name>
</gene>
<dbReference type="SMART" id="SM00245">
    <property type="entry name" value="TSPc"/>
    <property type="match status" value="1"/>
</dbReference>
<evidence type="ECO:0000256" key="5">
    <source>
        <dbReference type="RuleBase" id="RU004404"/>
    </source>
</evidence>
<evidence type="ECO:0000256" key="1">
    <source>
        <dbReference type="ARBA" id="ARBA00009179"/>
    </source>
</evidence>
<proteinExistence type="inferred from homology"/>
<dbReference type="InterPro" id="IPR055210">
    <property type="entry name" value="CtpA/B_N"/>
</dbReference>
<feature type="domain" description="PDZ" evidence="7">
    <location>
        <begin position="95"/>
        <end position="177"/>
    </location>
</feature>
<dbReference type="GO" id="GO:0004175">
    <property type="term" value="F:endopeptidase activity"/>
    <property type="evidence" value="ECO:0007669"/>
    <property type="project" value="TreeGrafter"/>
</dbReference>
<dbReference type="AlphaFoldDB" id="A0A538SZ67"/>
<dbReference type="GO" id="GO:0007165">
    <property type="term" value="P:signal transduction"/>
    <property type="evidence" value="ECO:0007669"/>
    <property type="project" value="TreeGrafter"/>
</dbReference>
<evidence type="ECO:0000256" key="6">
    <source>
        <dbReference type="SAM" id="MobiDB-lite"/>
    </source>
</evidence>
<dbReference type="Pfam" id="PF03572">
    <property type="entry name" value="Peptidase_S41"/>
    <property type="match status" value="1"/>
</dbReference>
<feature type="region of interest" description="Disordered" evidence="6">
    <location>
        <begin position="367"/>
        <end position="393"/>
    </location>
</feature>
<dbReference type="InterPro" id="IPR005151">
    <property type="entry name" value="Tail-specific_protease"/>
</dbReference>
<comment type="similarity">
    <text evidence="1 5">Belongs to the peptidase S41A family.</text>
</comment>
<dbReference type="InterPro" id="IPR041489">
    <property type="entry name" value="PDZ_6"/>
</dbReference>
<dbReference type="CDD" id="cd07560">
    <property type="entry name" value="Peptidase_S41_CPP"/>
    <property type="match status" value="1"/>
</dbReference>
<accession>A0A538SZ67</accession>
<dbReference type="GO" id="GO:0008236">
    <property type="term" value="F:serine-type peptidase activity"/>
    <property type="evidence" value="ECO:0007669"/>
    <property type="project" value="UniProtKB-KW"/>
</dbReference>
<dbReference type="SMART" id="SM00228">
    <property type="entry name" value="PDZ"/>
    <property type="match status" value="1"/>
</dbReference>
<evidence type="ECO:0000313" key="8">
    <source>
        <dbReference type="EMBL" id="TMQ56689.1"/>
    </source>
</evidence>
<dbReference type="SUPFAM" id="SSF50156">
    <property type="entry name" value="PDZ domain-like"/>
    <property type="match status" value="1"/>
</dbReference>
<dbReference type="NCBIfam" id="TIGR00225">
    <property type="entry name" value="prc"/>
    <property type="match status" value="1"/>
</dbReference>
<dbReference type="InterPro" id="IPR036034">
    <property type="entry name" value="PDZ_sf"/>
</dbReference>
<evidence type="ECO:0000256" key="2">
    <source>
        <dbReference type="ARBA" id="ARBA00022670"/>
    </source>
</evidence>
<dbReference type="Gene3D" id="3.90.226.10">
    <property type="entry name" value="2-enoyl-CoA Hydratase, Chain A, domain 1"/>
    <property type="match status" value="1"/>
</dbReference>
<sequence length="540" mass="57512">MAPRATGAPAGGILIRKRVVLGLLLAALFTLGWWVGRGGASGDLYGNLDLFVEIVHKVEQNYVDPVQPEQLVDGALKGMMRTLDPYSQYLSAKDFANLKTTTEGTFGGIGVVVSVRENYPTVISPIEGSPAFLAGLRSGDQIVKVDGKSTAGLTIDDAAERLRGPEGTKVTITVRREGDSAERDVTLERKIIVTHSVPYAFVVGDGVGYLRLASFAEQSGAEVRAALDRLRSEGAKSAVLDLRQDPGGLLEQAVDVAGEFLPKGTQVVQTRGRMRGQDQRYSTTEAGPERRWPLVVLVDQGSASASEIVAGALQDLDRALLIGRTTFGKGLVQTVFPLRGTDAALKLTTARYYTPSGRSIHRAAHDTLARDEEDDGGDEAPAPADTAAPKHFRTAGGRSVYGGGGITPDLVVLADSLPPLTLEVERLGLPFRFANRWVNTHPGATAAATLPDGMWEDFTVFLSGEKVKSDAKSLAAERDPLRRALRRELARRVSGDTAAARVALEGDVLFARALKILARAKSPADVFSAAGVETPRAGAR</sequence>
<reference evidence="8 9" key="1">
    <citation type="journal article" date="2019" name="Nat. Microbiol.">
        <title>Mediterranean grassland soil C-N compound turnover is dependent on rainfall and depth, and is mediated by genomically divergent microorganisms.</title>
        <authorList>
            <person name="Diamond S."/>
            <person name="Andeer P.F."/>
            <person name="Li Z."/>
            <person name="Crits-Christoph A."/>
            <person name="Burstein D."/>
            <person name="Anantharaman K."/>
            <person name="Lane K.R."/>
            <person name="Thomas B.C."/>
            <person name="Pan C."/>
            <person name="Northen T.R."/>
            <person name="Banfield J.F."/>
        </authorList>
    </citation>
    <scope>NUCLEOTIDE SEQUENCE [LARGE SCALE GENOMIC DNA]</scope>
    <source>
        <strain evidence="8">WS_2</strain>
    </source>
</reference>
<dbReference type="InterPro" id="IPR001478">
    <property type="entry name" value="PDZ"/>
</dbReference>
<dbReference type="Proteomes" id="UP000317716">
    <property type="component" value="Unassembled WGS sequence"/>
</dbReference>
<dbReference type="CDD" id="cd06782">
    <property type="entry name" value="cpPDZ_CPP-like"/>
    <property type="match status" value="1"/>
</dbReference>
<dbReference type="Pfam" id="PF17820">
    <property type="entry name" value="PDZ_6"/>
    <property type="match status" value="1"/>
</dbReference>
<dbReference type="Pfam" id="PF22694">
    <property type="entry name" value="CtpB_N-like"/>
    <property type="match status" value="1"/>
</dbReference>
<feature type="compositionally biased region" description="Low complexity" evidence="6">
    <location>
        <begin position="379"/>
        <end position="389"/>
    </location>
</feature>
<dbReference type="Gene3D" id="2.30.42.10">
    <property type="match status" value="1"/>
</dbReference>
<comment type="caution">
    <text evidence="8">The sequence shown here is derived from an EMBL/GenBank/DDBJ whole genome shotgun (WGS) entry which is preliminary data.</text>
</comment>
<keyword evidence="4 5" id="KW-0720">Serine protease</keyword>
<dbReference type="FunFam" id="2.30.42.10:FF:000063">
    <property type="entry name" value="Peptidase, S41 family"/>
    <property type="match status" value="1"/>
</dbReference>
<evidence type="ECO:0000259" key="7">
    <source>
        <dbReference type="PROSITE" id="PS50106"/>
    </source>
</evidence>
<evidence type="ECO:0000313" key="9">
    <source>
        <dbReference type="Proteomes" id="UP000317716"/>
    </source>
</evidence>
<keyword evidence="3 5" id="KW-0378">Hydrolase</keyword>
<keyword evidence="2 5" id="KW-0645">Protease</keyword>
<dbReference type="PANTHER" id="PTHR32060:SF30">
    <property type="entry name" value="CARBOXY-TERMINAL PROCESSING PROTEASE CTPA"/>
    <property type="match status" value="1"/>
</dbReference>
<evidence type="ECO:0000256" key="3">
    <source>
        <dbReference type="ARBA" id="ARBA00022801"/>
    </source>
</evidence>
<dbReference type="EMBL" id="VBOS01000154">
    <property type="protein sequence ID" value="TMQ56689.1"/>
    <property type="molecule type" value="Genomic_DNA"/>
</dbReference>
<dbReference type="GO" id="GO:0030288">
    <property type="term" value="C:outer membrane-bounded periplasmic space"/>
    <property type="evidence" value="ECO:0007669"/>
    <property type="project" value="TreeGrafter"/>
</dbReference>
<dbReference type="Gene3D" id="3.30.750.44">
    <property type="match status" value="1"/>
</dbReference>
<dbReference type="PANTHER" id="PTHR32060">
    <property type="entry name" value="TAIL-SPECIFIC PROTEASE"/>
    <property type="match status" value="1"/>
</dbReference>